<accession>A0ACB6Z8H1</accession>
<name>A0ACB6Z8H1_THEGA</name>
<evidence type="ECO:0000313" key="2">
    <source>
        <dbReference type="Proteomes" id="UP000886501"/>
    </source>
</evidence>
<sequence>MSRLSSPGRSIALFVSLSGSVFNLLLAFKFYSLWGSLKGTEPESEWEGSLDSWKGESLTLLWGLLSCYFAAEAVSSFIGFIGIVRNIPSFVRFCRDYSIADLFFVTFTAISGAYVISTNSSIRTGLCEDVSSQPDFIRDLADMGFNLENCEVWFERAVIGIMTMSAVVIMVRVHFVISISNYYSHLSRSRSSSTSTTYTALRPINTDSLHRIYLLPTPTASSSPRSANGTPEMYVYSPVPLSSLSEEQAREMQAAEAWISHTEPSPWSSHRPTHRHHHSGRISLPVRLDEGLLPKYEKSH</sequence>
<dbReference type="EMBL" id="MU118070">
    <property type="protein sequence ID" value="KAF9646000.1"/>
    <property type="molecule type" value="Genomic_DNA"/>
</dbReference>
<gene>
    <name evidence="1" type="ORF">BDM02DRAFT_3119305</name>
</gene>
<evidence type="ECO:0000313" key="1">
    <source>
        <dbReference type="EMBL" id="KAF9646000.1"/>
    </source>
</evidence>
<organism evidence="1 2">
    <name type="scientific">Thelephora ganbajun</name>
    <name type="common">Ganba fungus</name>
    <dbReference type="NCBI Taxonomy" id="370292"/>
    <lineage>
        <taxon>Eukaryota</taxon>
        <taxon>Fungi</taxon>
        <taxon>Dikarya</taxon>
        <taxon>Basidiomycota</taxon>
        <taxon>Agaricomycotina</taxon>
        <taxon>Agaricomycetes</taxon>
        <taxon>Thelephorales</taxon>
        <taxon>Thelephoraceae</taxon>
        <taxon>Thelephora</taxon>
    </lineage>
</organism>
<reference evidence="1" key="2">
    <citation type="journal article" date="2020" name="Nat. Commun.">
        <title>Large-scale genome sequencing of mycorrhizal fungi provides insights into the early evolution of symbiotic traits.</title>
        <authorList>
            <person name="Miyauchi S."/>
            <person name="Kiss E."/>
            <person name="Kuo A."/>
            <person name="Drula E."/>
            <person name="Kohler A."/>
            <person name="Sanchez-Garcia M."/>
            <person name="Morin E."/>
            <person name="Andreopoulos B."/>
            <person name="Barry K.W."/>
            <person name="Bonito G."/>
            <person name="Buee M."/>
            <person name="Carver A."/>
            <person name="Chen C."/>
            <person name="Cichocki N."/>
            <person name="Clum A."/>
            <person name="Culley D."/>
            <person name="Crous P.W."/>
            <person name="Fauchery L."/>
            <person name="Girlanda M."/>
            <person name="Hayes R.D."/>
            <person name="Keri Z."/>
            <person name="LaButti K."/>
            <person name="Lipzen A."/>
            <person name="Lombard V."/>
            <person name="Magnuson J."/>
            <person name="Maillard F."/>
            <person name="Murat C."/>
            <person name="Nolan M."/>
            <person name="Ohm R.A."/>
            <person name="Pangilinan J."/>
            <person name="Pereira M.F."/>
            <person name="Perotto S."/>
            <person name="Peter M."/>
            <person name="Pfister S."/>
            <person name="Riley R."/>
            <person name="Sitrit Y."/>
            <person name="Stielow J.B."/>
            <person name="Szollosi G."/>
            <person name="Zifcakova L."/>
            <person name="Stursova M."/>
            <person name="Spatafora J.W."/>
            <person name="Tedersoo L."/>
            <person name="Vaario L.M."/>
            <person name="Yamada A."/>
            <person name="Yan M."/>
            <person name="Wang P."/>
            <person name="Xu J."/>
            <person name="Bruns T."/>
            <person name="Baldrian P."/>
            <person name="Vilgalys R."/>
            <person name="Dunand C."/>
            <person name="Henrissat B."/>
            <person name="Grigoriev I.V."/>
            <person name="Hibbett D."/>
            <person name="Nagy L.G."/>
            <person name="Martin F.M."/>
        </authorList>
    </citation>
    <scope>NUCLEOTIDE SEQUENCE</scope>
    <source>
        <strain evidence="1">P2</strain>
    </source>
</reference>
<dbReference type="Proteomes" id="UP000886501">
    <property type="component" value="Unassembled WGS sequence"/>
</dbReference>
<keyword evidence="2" id="KW-1185">Reference proteome</keyword>
<protein>
    <submittedName>
        <fullName evidence="1">Uncharacterized protein</fullName>
    </submittedName>
</protein>
<proteinExistence type="predicted"/>
<reference evidence="1" key="1">
    <citation type="submission" date="2019-10" db="EMBL/GenBank/DDBJ databases">
        <authorList>
            <consortium name="DOE Joint Genome Institute"/>
            <person name="Kuo A."/>
            <person name="Miyauchi S."/>
            <person name="Kiss E."/>
            <person name="Drula E."/>
            <person name="Kohler A."/>
            <person name="Sanchez-Garcia M."/>
            <person name="Andreopoulos B."/>
            <person name="Barry K.W."/>
            <person name="Bonito G."/>
            <person name="Buee M."/>
            <person name="Carver A."/>
            <person name="Chen C."/>
            <person name="Cichocki N."/>
            <person name="Clum A."/>
            <person name="Culley D."/>
            <person name="Crous P.W."/>
            <person name="Fauchery L."/>
            <person name="Girlanda M."/>
            <person name="Hayes R."/>
            <person name="Keri Z."/>
            <person name="Labutti K."/>
            <person name="Lipzen A."/>
            <person name="Lombard V."/>
            <person name="Magnuson J."/>
            <person name="Maillard F."/>
            <person name="Morin E."/>
            <person name="Murat C."/>
            <person name="Nolan M."/>
            <person name="Ohm R."/>
            <person name="Pangilinan J."/>
            <person name="Pereira M."/>
            <person name="Perotto S."/>
            <person name="Peter M."/>
            <person name="Riley R."/>
            <person name="Sitrit Y."/>
            <person name="Stielow B."/>
            <person name="Szollosi G."/>
            <person name="Zifcakova L."/>
            <person name="Stursova M."/>
            <person name="Spatafora J.W."/>
            <person name="Tedersoo L."/>
            <person name="Vaario L.-M."/>
            <person name="Yamada A."/>
            <person name="Yan M."/>
            <person name="Wang P."/>
            <person name="Xu J."/>
            <person name="Bruns T."/>
            <person name="Baldrian P."/>
            <person name="Vilgalys R."/>
            <person name="Henrissat B."/>
            <person name="Grigoriev I.V."/>
            <person name="Hibbett D."/>
            <person name="Nagy L.G."/>
            <person name="Martin F.M."/>
        </authorList>
    </citation>
    <scope>NUCLEOTIDE SEQUENCE</scope>
    <source>
        <strain evidence="1">P2</strain>
    </source>
</reference>
<comment type="caution">
    <text evidence="1">The sequence shown here is derived from an EMBL/GenBank/DDBJ whole genome shotgun (WGS) entry which is preliminary data.</text>
</comment>